<organism evidence="3">
    <name type="scientific">Ixodes ricinus</name>
    <name type="common">Common tick</name>
    <name type="synonym">Acarus ricinus</name>
    <dbReference type="NCBI Taxonomy" id="34613"/>
    <lineage>
        <taxon>Eukaryota</taxon>
        <taxon>Metazoa</taxon>
        <taxon>Ecdysozoa</taxon>
        <taxon>Arthropoda</taxon>
        <taxon>Chelicerata</taxon>
        <taxon>Arachnida</taxon>
        <taxon>Acari</taxon>
        <taxon>Parasitiformes</taxon>
        <taxon>Ixodida</taxon>
        <taxon>Ixodoidea</taxon>
        <taxon>Ixodidae</taxon>
        <taxon>Ixodinae</taxon>
        <taxon>Ixodes</taxon>
    </lineage>
</organism>
<feature type="chain" id="PRO_5025418965" evidence="2">
    <location>
        <begin position="20"/>
        <end position="104"/>
    </location>
</feature>
<proteinExistence type="predicted"/>
<evidence type="ECO:0000313" key="3">
    <source>
        <dbReference type="EMBL" id="MXU88811.1"/>
    </source>
</evidence>
<evidence type="ECO:0000256" key="2">
    <source>
        <dbReference type="SAM" id="SignalP"/>
    </source>
</evidence>
<sequence length="104" mass="11182">MESALSAFFFFFSWPAASAVATRRRVPTPSSVPSGQAAILSARTRPPENETSGNRGDRCHFPRTRRALARRDHAPQRPPPQVARGRALGLIRSARAAGPASSSS</sequence>
<feature type="compositionally biased region" description="Low complexity" evidence="1">
    <location>
        <begin position="92"/>
        <end position="104"/>
    </location>
</feature>
<accession>A0A6B0UD59</accession>
<evidence type="ECO:0000256" key="1">
    <source>
        <dbReference type="SAM" id="MobiDB-lite"/>
    </source>
</evidence>
<name>A0A6B0UD59_IXORI</name>
<feature type="signal peptide" evidence="2">
    <location>
        <begin position="1"/>
        <end position="19"/>
    </location>
</feature>
<dbReference type="EMBL" id="GIFC01006728">
    <property type="protein sequence ID" value="MXU88811.1"/>
    <property type="molecule type" value="Transcribed_RNA"/>
</dbReference>
<reference evidence="3" key="1">
    <citation type="submission" date="2019-12" db="EMBL/GenBank/DDBJ databases">
        <title>An insight into the sialome of adult female Ixodes ricinus ticks feeding for 6 days.</title>
        <authorList>
            <person name="Perner J."/>
            <person name="Ribeiro J.M.C."/>
        </authorList>
    </citation>
    <scope>NUCLEOTIDE SEQUENCE</scope>
    <source>
        <strain evidence="3">Semi-engorged</strain>
        <tissue evidence="3">Salivary glands</tissue>
    </source>
</reference>
<keyword evidence="2" id="KW-0732">Signal</keyword>
<dbReference type="AlphaFoldDB" id="A0A6B0UD59"/>
<feature type="region of interest" description="Disordered" evidence="1">
    <location>
        <begin position="23"/>
        <end position="104"/>
    </location>
</feature>
<protein>
    <submittedName>
        <fullName evidence="3">Putative secreted protein</fullName>
    </submittedName>
</protein>